<dbReference type="CDD" id="cd07381">
    <property type="entry name" value="MPP_CapA"/>
    <property type="match status" value="1"/>
</dbReference>
<dbReference type="Proteomes" id="UP000449710">
    <property type="component" value="Unassembled WGS sequence"/>
</dbReference>
<feature type="domain" description="Capsule synthesis protein CapA" evidence="3">
    <location>
        <begin position="60"/>
        <end position="341"/>
    </location>
</feature>
<dbReference type="RefSeq" id="WP_160721567.1">
    <property type="nucleotide sequence ID" value="NZ_SUMG01000010.1"/>
</dbReference>
<name>A0AA43XKU3_9CLOT</name>
<evidence type="ECO:0000313" key="4">
    <source>
        <dbReference type="EMBL" id="NBG88698.1"/>
    </source>
</evidence>
<accession>A0AA43XKU3</accession>
<keyword evidence="5" id="KW-1185">Reference proteome</keyword>
<dbReference type="SUPFAM" id="SSF56300">
    <property type="entry name" value="Metallo-dependent phosphatases"/>
    <property type="match status" value="1"/>
</dbReference>
<gene>
    <name evidence="4" type="ORF">ISALK_09310</name>
</gene>
<comment type="similarity">
    <text evidence="1">Belongs to the CapA family.</text>
</comment>
<evidence type="ECO:0000313" key="5">
    <source>
        <dbReference type="Proteomes" id="UP000449710"/>
    </source>
</evidence>
<evidence type="ECO:0000259" key="3">
    <source>
        <dbReference type="SMART" id="SM00854"/>
    </source>
</evidence>
<dbReference type="InterPro" id="IPR052169">
    <property type="entry name" value="CW_Biosynth-Accessory"/>
</dbReference>
<evidence type="ECO:0000256" key="1">
    <source>
        <dbReference type="ARBA" id="ARBA00005662"/>
    </source>
</evidence>
<keyword evidence="2" id="KW-0472">Membrane</keyword>
<protein>
    <submittedName>
        <fullName evidence="4">CapA family protein</fullName>
    </submittedName>
</protein>
<sequence>MSKELTKQEKRMLSHQWHQKRASFHATVLLIFLALPFLSHHWIFTSSAPESTRGEDVEYRISMVGDMMMGRHVEEHALMNDFHIDYVFEYVRPYFQESDYVTGNLESPIVDAEDPEIEAQMEEAALRHKDIHLHALPWAIDALEGAHFDSVTLANNHSLDYGDLSLYQTLDHFENRDVEVLGIGHGLDLSTRQVNEGLKDSSRISYFDMGEDSTGAIISITDSYVRGFDASENVGGVFTSPNMDVLANRLIHAKTPKAQGGGGADLAIVHIHWGDEYQVRYNENQQEDAQFMADYGADIIIGHHPHVLQSASIIEGRDPLNEDRDHETLVMYSLGNFVFDQGWTTTKESTIAQLDFLTDGSKELSFVPMWIENATPRETGGLMKGYRDRRIFRMLSKDLDSDLYRVENGRLVIDLEKTKVLQGGNLND</sequence>
<feature type="transmembrane region" description="Helical" evidence="2">
    <location>
        <begin position="21"/>
        <end position="43"/>
    </location>
</feature>
<organism evidence="4 5">
    <name type="scientific">Isachenkonia alkalipeptolytica</name>
    <dbReference type="NCBI Taxonomy" id="2565777"/>
    <lineage>
        <taxon>Bacteria</taxon>
        <taxon>Bacillati</taxon>
        <taxon>Bacillota</taxon>
        <taxon>Clostridia</taxon>
        <taxon>Eubacteriales</taxon>
        <taxon>Clostridiaceae</taxon>
        <taxon>Isachenkonia</taxon>
    </lineage>
</organism>
<comment type="caution">
    <text evidence="4">The sequence shown here is derived from an EMBL/GenBank/DDBJ whole genome shotgun (WGS) entry which is preliminary data.</text>
</comment>
<dbReference type="PANTHER" id="PTHR33393">
    <property type="entry name" value="POLYGLUTAMINE SYNTHESIS ACCESSORY PROTEIN RV0574C-RELATED"/>
    <property type="match status" value="1"/>
</dbReference>
<dbReference type="InterPro" id="IPR029052">
    <property type="entry name" value="Metallo-depent_PP-like"/>
</dbReference>
<dbReference type="AlphaFoldDB" id="A0AA43XKU3"/>
<proteinExistence type="inferred from homology"/>
<dbReference type="Pfam" id="PF09587">
    <property type="entry name" value="PGA_cap"/>
    <property type="match status" value="1"/>
</dbReference>
<evidence type="ECO:0000256" key="2">
    <source>
        <dbReference type="SAM" id="Phobius"/>
    </source>
</evidence>
<dbReference type="InterPro" id="IPR019079">
    <property type="entry name" value="Capsule_synth_CapA"/>
</dbReference>
<dbReference type="PANTHER" id="PTHR33393:SF13">
    <property type="entry name" value="PGA BIOSYNTHESIS PROTEIN CAPA"/>
    <property type="match status" value="1"/>
</dbReference>
<dbReference type="EMBL" id="SUMG01000010">
    <property type="protein sequence ID" value="NBG88698.1"/>
    <property type="molecule type" value="Genomic_DNA"/>
</dbReference>
<dbReference type="Gene3D" id="3.60.21.10">
    <property type="match status" value="1"/>
</dbReference>
<dbReference type="SMART" id="SM00854">
    <property type="entry name" value="PGA_cap"/>
    <property type="match status" value="1"/>
</dbReference>
<keyword evidence="2" id="KW-1133">Transmembrane helix</keyword>
<keyword evidence="2" id="KW-0812">Transmembrane</keyword>
<reference evidence="4 5" key="1">
    <citation type="submission" date="2019-04" db="EMBL/GenBank/DDBJ databases">
        <title>Isachenkonia alkalipeptolytica gen. nov. sp. nov. a new anaerobic, alkiliphilic organothrophic bacterium capable to reduce synthesized ferrihydrite isolated from a soda lake.</title>
        <authorList>
            <person name="Toshchakov S.V."/>
            <person name="Zavarzina D.G."/>
            <person name="Zhilina T.N."/>
            <person name="Kostrikina N.A."/>
            <person name="Kublanov I.V."/>
        </authorList>
    </citation>
    <scope>NUCLEOTIDE SEQUENCE [LARGE SCALE GENOMIC DNA]</scope>
    <source>
        <strain evidence="4 5">Z-1701</strain>
    </source>
</reference>